<name>A0A0J8AXK0_BETVV</name>
<dbReference type="EMBL" id="KQ102331">
    <property type="protein sequence ID" value="KMS93476.1"/>
    <property type="molecule type" value="Genomic_DNA"/>
</dbReference>
<feature type="non-terminal residue" evidence="1">
    <location>
        <position position="1"/>
    </location>
</feature>
<dbReference type="AlphaFoldDB" id="A0A0J8AXK0"/>
<keyword evidence="2" id="KW-1185">Reference proteome</keyword>
<dbReference type="Gramene" id="KMS93476">
    <property type="protein sequence ID" value="KMS93476"/>
    <property type="gene ID" value="BVRB_031090"/>
</dbReference>
<gene>
    <name evidence="1" type="ORF">BVRB_031090</name>
</gene>
<reference evidence="1 2" key="1">
    <citation type="journal article" date="2014" name="Nature">
        <title>The genome of the recently domesticated crop plant sugar beet (Beta vulgaris).</title>
        <authorList>
            <person name="Dohm J.C."/>
            <person name="Minoche A.E."/>
            <person name="Holtgrawe D."/>
            <person name="Capella-Gutierrez S."/>
            <person name="Zakrzewski F."/>
            <person name="Tafer H."/>
            <person name="Rupp O."/>
            <person name="Sorensen T.R."/>
            <person name="Stracke R."/>
            <person name="Reinhardt R."/>
            <person name="Goesmann A."/>
            <person name="Kraft T."/>
            <person name="Schulz B."/>
            <person name="Stadler P.F."/>
            <person name="Schmidt T."/>
            <person name="Gabaldon T."/>
            <person name="Lehrach H."/>
            <person name="Weisshaar B."/>
            <person name="Himmelbauer H."/>
        </authorList>
    </citation>
    <scope>NUCLEOTIDE SEQUENCE [LARGE SCALE GENOMIC DNA]</scope>
    <source>
        <tissue evidence="1">Taproot</tissue>
    </source>
</reference>
<accession>A0A0J8AXK0</accession>
<sequence>GDDDGYITDNLDQACTDLAEAYNVLEITWASTAMISLTLELESGDGDNCDPESWNVESQSIQGGGTVSNIVSKVTLSQDLHNLYAVRVNIPAGNIVEFSKSASLRQTAAQWLLQGVKAAPPPTLQMDRQAVEEDIHFTEAATADVQAILSDDTLVVSADTAETRLVSVVSEINDEGLPAAHALAGVHWVSVPCGLNHGRSGSAKVLN</sequence>
<protein>
    <submittedName>
        <fullName evidence="1">Uncharacterized protein</fullName>
    </submittedName>
</protein>
<proteinExistence type="predicted"/>
<feature type="non-terminal residue" evidence="1">
    <location>
        <position position="207"/>
    </location>
</feature>
<evidence type="ECO:0000313" key="2">
    <source>
        <dbReference type="Proteomes" id="UP000035740"/>
    </source>
</evidence>
<dbReference type="Proteomes" id="UP000035740">
    <property type="component" value="Unassembled WGS sequence"/>
</dbReference>
<evidence type="ECO:0000313" key="1">
    <source>
        <dbReference type="EMBL" id="KMS93476.1"/>
    </source>
</evidence>
<organism evidence="1 2">
    <name type="scientific">Beta vulgaris subsp. vulgaris</name>
    <name type="common">Beet</name>
    <dbReference type="NCBI Taxonomy" id="3555"/>
    <lineage>
        <taxon>Eukaryota</taxon>
        <taxon>Viridiplantae</taxon>
        <taxon>Streptophyta</taxon>
        <taxon>Embryophyta</taxon>
        <taxon>Tracheophyta</taxon>
        <taxon>Spermatophyta</taxon>
        <taxon>Magnoliopsida</taxon>
        <taxon>eudicotyledons</taxon>
        <taxon>Gunneridae</taxon>
        <taxon>Pentapetalae</taxon>
        <taxon>Caryophyllales</taxon>
        <taxon>Chenopodiaceae</taxon>
        <taxon>Betoideae</taxon>
        <taxon>Beta</taxon>
    </lineage>
</organism>